<organism evidence="8 10">
    <name type="scientific">Medicago truncatula</name>
    <name type="common">Barrel medic</name>
    <name type="synonym">Medicago tribuloides</name>
    <dbReference type="NCBI Taxonomy" id="3880"/>
    <lineage>
        <taxon>Eukaryota</taxon>
        <taxon>Viridiplantae</taxon>
        <taxon>Streptophyta</taxon>
        <taxon>Embryophyta</taxon>
        <taxon>Tracheophyta</taxon>
        <taxon>Spermatophyta</taxon>
        <taxon>Magnoliopsida</taxon>
        <taxon>eudicotyledons</taxon>
        <taxon>Gunneridae</taxon>
        <taxon>Pentapetalae</taxon>
        <taxon>rosids</taxon>
        <taxon>fabids</taxon>
        <taxon>Fabales</taxon>
        <taxon>Fabaceae</taxon>
        <taxon>Papilionoideae</taxon>
        <taxon>50 kb inversion clade</taxon>
        <taxon>NPAAA clade</taxon>
        <taxon>Hologalegina</taxon>
        <taxon>IRL clade</taxon>
        <taxon>Trifolieae</taxon>
        <taxon>Medicago</taxon>
    </lineage>
</organism>
<reference evidence="8 10" key="2">
    <citation type="journal article" date="2014" name="BMC Genomics">
        <title>An improved genome release (version Mt4.0) for the model legume Medicago truncatula.</title>
        <authorList>
            <person name="Tang H."/>
            <person name="Krishnakumar V."/>
            <person name="Bidwell S."/>
            <person name="Rosen B."/>
            <person name="Chan A."/>
            <person name="Zhou S."/>
            <person name="Gentzbittel L."/>
            <person name="Childs K.L."/>
            <person name="Yandell M."/>
            <person name="Gundlach H."/>
            <person name="Mayer K.F."/>
            <person name="Schwartz D.C."/>
            <person name="Town C.D."/>
        </authorList>
    </citation>
    <scope>GENOME REANNOTATION</scope>
    <source>
        <strain evidence="9 10">cv. Jemalong A17</strain>
    </source>
</reference>
<comment type="subcellular location">
    <subcellularLocation>
        <location evidence="1 6">Endoplasmic reticulum membrane</location>
        <topology evidence="1 6">Multi-pass membrane protein</topology>
    </subcellularLocation>
</comment>
<dbReference type="EnsemblPlants" id="AES94765">
    <property type="protein sequence ID" value="AES94765"/>
    <property type="gene ID" value="MTR_5g018080"/>
</dbReference>
<dbReference type="InterPro" id="IPR045064">
    <property type="entry name" value="Reticulon-like"/>
</dbReference>
<dbReference type="InterPro" id="IPR003388">
    <property type="entry name" value="Reticulon"/>
</dbReference>
<dbReference type="OMA" id="SSEREWF"/>
<feature type="transmembrane region" description="Helical" evidence="6">
    <location>
        <begin position="51"/>
        <end position="73"/>
    </location>
</feature>
<accession>G7K840</accession>
<evidence type="ECO:0000313" key="8">
    <source>
        <dbReference type="EMBL" id="AES94765.1"/>
    </source>
</evidence>
<evidence type="ECO:0000256" key="3">
    <source>
        <dbReference type="ARBA" id="ARBA00022824"/>
    </source>
</evidence>
<keyword evidence="4 6" id="KW-1133">Transmembrane helix</keyword>
<dbReference type="GO" id="GO:0009617">
    <property type="term" value="P:response to bacterium"/>
    <property type="evidence" value="ECO:0007669"/>
    <property type="project" value="InterPro"/>
</dbReference>
<protein>
    <recommendedName>
        <fullName evidence="6">Reticulon-like protein</fullName>
    </recommendedName>
</protein>
<reference evidence="8 10" key="1">
    <citation type="journal article" date="2011" name="Nature">
        <title>The Medicago genome provides insight into the evolution of rhizobial symbioses.</title>
        <authorList>
            <person name="Young N.D."/>
            <person name="Debelle F."/>
            <person name="Oldroyd G.E."/>
            <person name="Geurts R."/>
            <person name="Cannon S.B."/>
            <person name="Udvardi M.K."/>
            <person name="Benedito V.A."/>
            <person name="Mayer K.F."/>
            <person name="Gouzy J."/>
            <person name="Schoof H."/>
            <person name="Van de Peer Y."/>
            <person name="Proost S."/>
            <person name="Cook D.R."/>
            <person name="Meyers B.C."/>
            <person name="Spannagl M."/>
            <person name="Cheung F."/>
            <person name="De Mita S."/>
            <person name="Krishnakumar V."/>
            <person name="Gundlach H."/>
            <person name="Zhou S."/>
            <person name="Mudge J."/>
            <person name="Bharti A.K."/>
            <person name="Murray J.D."/>
            <person name="Naoumkina M.A."/>
            <person name="Rosen B."/>
            <person name="Silverstein K.A."/>
            <person name="Tang H."/>
            <person name="Rombauts S."/>
            <person name="Zhao P.X."/>
            <person name="Zhou P."/>
            <person name="Barbe V."/>
            <person name="Bardou P."/>
            <person name="Bechner M."/>
            <person name="Bellec A."/>
            <person name="Berger A."/>
            <person name="Berges H."/>
            <person name="Bidwell S."/>
            <person name="Bisseling T."/>
            <person name="Choisne N."/>
            <person name="Couloux A."/>
            <person name="Denny R."/>
            <person name="Deshpande S."/>
            <person name="Dai X."/>
            <person name="Doyle J.J."/>
            <person name="Dudez A.M."/>
            <person name="Farmer A.D."/>
            <person name="Fouteau S."/>
            <person name="Franken C."/>
            <person name="Gibelin C."/>
            <person name="Gish J."/>
            <person name="Goldstein S."/>
            <person name="Gonzalez A.J."/>
            <person name="Green P.J."/>
            <person name="Hallab A."/>
            <person name="Hartog M."/>
            <person name="Hua A."/>
            <person name="Humphray S.J."/>
            <person name="Jeong D.H."/>
            <person name="Jing Y."/>
            <person name="Jocker A."/>
            <person name="Kenton S.M."/>
            <person name="Kim D.J."/>
            <person name="Klee K."/>
            <person name="Lai H."/>
            <person name="Lang C."/>
            <person name="Lin S."/>
            <person name="Macmil S.L."/>
            <person name="Magdelenat G."/>
            <person name="Matthews L."/>
            <person name="McCorrison J."/>
            <person name="Monaghan E.L."/>
            <person name="Mun J.H."/>
            <person name="Najar F.Z."/>
            <person name="Nicholson C."/>
            <person name="Noirot C."/>
            <person name="O'Bleness M."/>
            <person name="Paule C.R."/>
            <person name="Poulain J."/>
            <person name="Prion F."/>
            <person name="Qin B."/>
            <person name="Qu C."/>
            <person name="Retzel E.F."/>
            <person name="Riddle C."/>
            <person name="Sallet E."/>
            <person name="Samain S."/>
            <person name="Samson N."/>
            <person name="Sanders I."/>
            <person name="Saurat O."/>
            <person name="Scarpelli C."/>
            <person name="Schiex T."/>
            <person name="Segurens B."/>
            <person name="Severin A.J."/>
            <person name="Sherrier D.J."/>
            <person name="Shi R."/>
            <person name="Sims S."/>
            <person name="Singer S.R."/>
            <person name="Sinharoy S."/>
            <person name="Sterck L."/>
            <person name="Viollet A."/>
            <person name="Wang B.B."/>
            <person name="Wang K."/>
            <person name="Wang M."/>
            <person name="Wang X."/>
            <person name="Warfsmann J."/>
            <person name="Weissenbach J."/>
            <person name="White D.D."/>
            <person name="White J.D."/>
            <person name="Wiley G.B."/>
            <person name="Wincker P."/>
            <person name="Xing Y."/>
            <person name="Yang L."/>
            <person name="Yao Z."/>
            <person name="Ying F."/>
            <person name="Zhai J."/>
            <person name="Zhou L."/>
            <person name="Zuber A."/>
            <person name="Denarie J."/>
            <person name="Dixon R.A."/>
            <person name="May G.D."/>
            <person name="Schwartz D.C."/>
            <person name="Rogers J."/>
            <person name="Quetier F."/>
            <person name="Town C.D."/>
            <person name="Roe B.A."/>
        </authorList>
    </citation>
    <scope>NUCLEOTIDE SEQUENCE [LARGE SCALE GENOMIC DNA]</scope>
    <source>
        <strain evidence="8">A17</strain>
        <strain evidence="9 10">cv. Jemalong A17</strain>
    </source>
</reference>
<keyword evidence="5 6" id="KW-0472">Membrane</keyword>
<sequence length="160" mass="18472">MLKDIVPRRRKKLSTSILVLWRRKKLGTIVLIAATTTWVSMEVYQFNFLTLISWLTIFVVTSIFLYSNMLTLFGKEPPNLLRLELKEETATRMAKTVRAWIEKSIRWLFVVSIKKDWPVFVGVMAALFVISYVGTCMDFLTFIYIGIVAGMTLPVNKKQG</sequence>
<evidence type="ECO:0000313" key="9">
    <source>
        <dbReference type="EnsemblPlants" id="AES94765"/>
    </source>
</evidence>
<evidence type="ECO:0000256" key="6">
    <source>
        <dbReference type="RuleBase" id="RU363132"/>
    </source>
</evidence>
<evidence type="ECO:0000256" key="4">
    <source>
        <dbReference type="ARBA" id="ARBA00022989"/>
    </source>
</evidence>
<keyword evidence="3 6" id="KW-0256">Endoplasmic reticulum</keyword>
<evidence type="ECO:0000256" key="2">
    <source>
        <dbReference type="ARBA" id="ARBA00022692"/>
    </source>
</evidence>
<dbReference type="eggNOG" id="KOG1792">
    <property type="taxonomic scope" value="Eukaryota"/>
</dbReference>
<evidence type="ECO:0000256" key="1">
    <source>
        <dbReference type="ARBA" id="ARBA00004477"/>
    </source>
</evidence>
<dbReference type="STRING" id="3880.G7K840"/>
<comment type="caution">
    <text evidence="6">Lacks conserved residue(s) required for the propagation of feature annotation.</text>
</comment>
<dbReference type="EMBL" id="CM001221">
    <property type="protein sequence ID" value="AES94765.1"/>
    <property type="molecule type" value="Genomic_DNA"/>
</dbReference>
<dbReference type="AlphaFoldDB" id="G7K840"/>
<reference evidence="9" key="3">
    <citation type="submission" date="2015-04" db="UniProtKB">
        <authorList>
            <consortium name="EnsemblPlants"/>
        </authorList>
    </citation>
    <scope>IDENTIFICATION</scope>
    <source>
        <strain evidence="9">cv. Jemalong A17</strain>
    </source>
</reference>
<keyword evidence="2 6" id="KW-0812">Transmembrane</keyword>
<dbReference type="PANTHER" id="PTHR10994:SF145">
    <property type="entry name" value="RETICULON-LIKE PROTEIN B13"/>
    <property type="match status" value="1"/>
</dbReference>
<keyword evidence="10" id="KW-1185">Reference proteome</keyword>
<proteinExistence type="predicted"/>
<dbReference type="PROSITE" id="PS50845">
    <property type="entry name" value="RETICULON"/>
    <property type="match status" value="1"/>
</dbReference>
<dbReference type="HOGENOM" id="CLU_127357_0_0_1"/>
<dbReference type="Proteomes" id="UP000002051">
    <property type="component" value="Chromosome 5"/>
</dbReference>
<evidence type="ECO:0000313" key="10">
    <source>
        <dbReference type="Proteomes" id="UP000002051"/>
    </source>
</evidence>
<feature type="domain" description="Reticulon" evidence="7">
    <location>
        <begin position="15"/>
        <end position="160"/>
    </location>
</feature>
<dbReference type="PANTHER" id="PTHR10994">
    <property type="entry name" value="RETICULON"/>
    <property type="match status" value="1"/>
</dbReference>
<dbReference type="GO" id="GO:0005789">
    <property type="term" value="C:endoplasmic reticulum membrane"/>
    <property type="evidence" value="ECO:0007669"/>
    <property type="project" value="UniProtKB-SubCell"/>
</dbReference>
<dbReference type="Pfam" id="PF02453">
    <property type="entry name" value="Reticulon"/>
    <property type="match status" value="1"/>
</dbReference>
<evidence type="ECO:0000256" key="5">
    <source>
        <dbReference type="ARBA" id="ARBA00023136"/>
    </source>
</evidence>
<dbReference type="PaxDb" id="3880-AES94765"/>
<name>G7K840_MEDTR</name>
<gene>
    <name evidence="8" type="ordered locus">MTR_5g018080</name>
</gene>
<evidence type="ECO:0000259" key="7">
    <source>
        <dbReference type="PROSITE" id="PS50845"/>
    </source>
</evidence>